<name>A0A8S1HQG2_9PELO</name>
<reference evidence="1" key="1">
    <citation type="submission" date="2020-10" db="EMBL/GenBank/DDBJ databases">
        <authorList>
            <person name="Kikuchi T."/>
        </authorList>
    </citation>
    <scope>NUCLEOTIDE SEQUENCE</scope>
    <source>
        <strain evidence="1">NKZ352</strain>
    </source>
</reference>
<dbReference type="EMBL" id="CAJGYM010000134">
    <property type="protein sequence ID" value="CAD6198679.1"/>
    <property type="molecule type" value="Genomic_DNA"/>
</dbReference>
<sequence length="74" mass="8709">MKSPTRIDLSTLPNQFGKPECDFSGIEVYVVAKWGNPTSEEQRRPKSHRFRQGTDEKFLRRGFVKLLNIKIEWN</sequence>
<comment type="caution">
    <text evidence="1">The sequence shown here is derived from an EMBL/GenBank/DDBJ whole genome shotgun (WGS) entry which is preliminary data.</text>
</comment>
<keyword evidence="2" id="KW-1185">Reference proteome</keyword>
<dbReference type="AlphaFoldDB" id="A0A8S1HQG2"/>
<dbReference type="Proteomes" id="UP000835052">
    <property type="component" value="Unassembled WGS sequence"/>
</dbReference>
<organism evidence="1 2">
    <name type="scientific">Caenorhabditis auriculariae</name>
    <dbReference type="NCBI Taxonomy" id="2777116"/>
    <lineage>
        <taxon>Eukaryota</taxon>
        <taxon>Metazoa</taxon>
        <taxon>Ecdysozoa</taxon>
        <taxon>Nematoda</taxon>
        <taxon>Chromadorea</taxon>
        <taxon>Rhabditida</taxon>
        <taxon>Rhabditina</taxon>
        <taxon>Rhabditomorpha</taxon>
        <taxon>Rhabditoidea</taxon>
        <taxon>Rhabditidae</taxon>
        <taxon>Peloderinae</taxon>
        <taxon>Caenorhabditis</taxon>
    </lineage>
</organism>
<accession>A0A8S1HQG2</accession>
<proteinExistence type="predicted"/>
<evidence type="ECO:0000313" key="2">
    <source>
        <dbReference type="Proteomes" id="UP000835052"/>
    </source>
</evidence>
<evidence type="ECO:0000313" key="1">
    <source>
        <dbReference type="EMBL" id="CAD6198679.1"/>
    </source>
</evidence>
<protein>
    <submittedName>
        <fullName evidence="1">Uncharacterized protein</fullName>
    </submittedName>
</protein>
<gene>
    <name evidence="1" type="ORF">CAUJ_LOCUS14585</name>
</gene>